<dbReference type="Pfam" id="PF04250">
    <property type="entry name" value="DUF429"/>
    <property type="match status" value="1"/>
</dbReference>
<evidence type="ECO:0000313" key="3">
    <source>
        <dbReference type="Proteomes" id="UP000502706"/>
    </source>
</evidence>
<evidence type="ECO:0000313" key="2">
    <source>
        <dbReference type="EMBL" id="QIN78033.1"/>
    </source>
</evidence>
<gene>
    <name evidence="2" type="ORF">GBA65_05330</name>
</gene>
<feature type="region of interest" description="Disordered" evidence="1">
    <location>
        <begin position="1"/>
        <end position="20"/>
    </location>
</feature>
<organism evidence="2 3">
    <name type="scientific">Rubrobacter marinus</name>
    <dbReference type="NCBI Taxonomy" id="2653852"/>
    <lineage>
        <taxon>Bacteria</taxon>
        <taxon>Bacillati</taxon>
        <taxon>Actinomycetota</taxon>
        <taxon>Rubrobacteria</taxon>
        <taxon>Rubrobacterales</taxon>
        <taxon>Rubrobacteraceae</taxon>
        <taxon>Rubrobacter</taxon>
    </lineage>
</organism>
<dbReference type="InterPro" id="IPR007362">
    <property type="entry name" value="DUF429"/>
</dbReference>
<dbReference type="KEGG" id="rmar:GBA65_05330"/>
<protein>
    <submittedName>
        <fullName evidence="2">DUF429 domain-containing protein</fullName>
    </submittedName>
</protein>
<name>A0A6G8PV19_9ACTN</name>
<reference evidence="2 3" key="1">
    <citation type="submission" date="2019-10" db="EMBL/GenBank/DDBJ databases">
        <title>Rubrobacter sp nov SCSIO 52915 isolated from a deep-sea sediment in the South China Sea.</title>
        <authorList>
            <person name="Chen R.W."/>
        </authorList>
    </citation>
    <scope>NUCLEOTIDE SEQUENCE [LARGE SCALE GENOMIC DNA]</scope>
    <source>
        <strain evidence="2 3">SCSIO 52915</strain>
    </source>
</reference>
<keyword evidence="3" id="KW-1185">Reference proteome</keyword>
<accession>A0A6G8PV19</accession>
<dbReference type="Proteomes" id="UP000502706">
    <property type="component" value="Chromosome"/>
</dbReference>
<sequence>MASARRVRSGPARSLSPSSPIRRSPYACRIAGVRIYGLDFTSTPSRRKPLILVSCALQGRVMRAEGSETLTSFEELEAFLASDGPWVCGMDFPFGQPRGLVEALGWPPSWEGYVGKVSRTSKDEFEDAIKSDMALRPPGSKFRYRLADRRSRSTSAMRLFRVPVGKMFYRGAPLLLRSGVSVEPCRPVPDGRVAVEAYPAVVARRFLGREGYKSDERSKQTDEHREAREKLVAGLGSGVLEEAYGFTVGVGEAWRSRLVADPMADELDSLLCAVQAAWAYTKRDEGWGVPEECDRDEGWILDPELLAGD</sequence>
<dbReference type="EMBL" id="CP045121">
    <property type="protein sequence ID" value="QIN78033.1"/>
    <property type="molecule type" value="Genomic_DNA"/>
</dbReference>
<dbReference type="AlphaFoldDB" id="A0A6G8PV19"/>
<proteinExistence type="predicted"/>
<evidence type="ECO:0000256" key="1">
    <source>
        <dbReference type="SAM" id="MobiDB-lite"/>
    </source>
</evidence>